<keyword evidence="1" id="KW-0436">Ligase</keyword>
<dbReference type="PANTHER" id="PTHR43585">
    <property type="entry name" value="FUMIPYRROLE BIOSYNTHESIS PROTEIN C"/>
    <property type="match status" value="1"/>
</dbReference>
<sequence>MTLPGVLLLDAAGPEASALATAAAARGHAVHAAATARAFEGYGPELKNLLAGNTISDFTRPDRAVQELAAYARRHGLRAVLTVNEYLTELAAHLCAELGVPGNAPGRARTARDKAAMAEAFAATGVHTPYTVLVRDADGLRGALADPRVGFPCVIKPAAGAGSAGVTVVSSPAGAAAAADTARRVTGMYANGGDPHVLVQAYAAGTEYSVESLTQDGTTTHLAVTRKHLTGGAKRIETGHSLPVRLPPAVQTAVYREAESAIRATGIRHGASHTEIMVGDDGRCSVIEIGARLAAGQIGLLIQHALGIDVWAALLDVALGRPAALTPTAHGHATVRFVTSPRTGWLTELSGFPVVGPGVPFVRRRAQAGGLVHEPAANTHRLGSFVVTGPDAGDVEERADTLLRQIRIHVEPHTTPRRPGQARPASTSAIAP</sequence>
<evidence type="ECO:0000259" key="6">
    <source>
        <dbReference type="PROSITE" id="PS50975"/>
    </source>
</evidence>
<protein>
    <recommendedName>
        <fullName evidence="6">ATP-grasp domain-containing protein</fullName>
    </recommendedName>
</protein>
<dbReference type="InterPro" id="IPR011761">
    <property type="entry name" value="ATP-grasp"/>
</dbReference>
<feature type="domain" description="ATP-grasp" evidence="6">
    <location>
        <begin position="118"/>
        <end position="319"/>
    </location>
</feature>
<evidence type="ECO:0000256" key="4">
    <source>
        <dbReference type="PROSITE-ProRule" id="PRU00409"/>
    </source>
</evidence>
<dbReference type="GO" id="GO:0046872">
    <property type="term" value="F:metal ion binding"/>
    <property type="evidence" value="ECO:0007669"/>
    <property type="project" value="InterPro"/>
</dbReference>
<evidence type="ECO:0000256" key="3">
    <source>
        <dbReference type="ARBA" id="ARBA00022840"/>
    </source>
</evidence>
<dbReference type="Pfam" id="PF13535">
    <property type="entry name" value="ATP-grasp_4"/>
    <property type="match status" value="1"/>
</dbReference>
<evidence type="ECO:0000313" key="7">
    <source>
        <dbReference type="EMBL" id="GHG04815.1"/>
    </source>
</evidence>
<name>A0A919EPB2_STRFL</name>
<dbReference type="PROSITE" id="PS50975">
    <property type="entry name" value="ATP_GRASP"/>
    <property type="match status" value="1"/>
</dbReference>
<dbReference type="InterPro" id="IPR041472">
    <property type="entry name" value="BL00235/CARNS1_N"/>
</dbReference>
<dbReference type="Proteomes" id="UP000632849">
    <property type="component" value="Unassembled WGS sequence"/>
</dbReference>
<gene>
    <name evidence="7" type="ORF">GCM10017667_39260</name>
</gene>
<dbReference type="GO" id="GO:0005524">
    <property type="term" value="F:ATP binding"/>
    <property type="evidence" value="ECO:0007669"/>
    <property type="project" value="UniProtKB-UniRule"/>
</dbReference>
<dbReference type="Gene3D" id="3.40.50.20">
    <property type="match status" value="1"/>
</dbReference>
<reference evidence="7" key="1">
    <citation type="journal article" date="2014" name="Int. J. Syst. Evol. Microbiol.">
        <title>Complete genome sequence of Corynebacterium casei LMG S-19264T (=DSM 44701T), isolated from a smear-ripened cheese.</title>
        <authorList>
            <consortium name="US DOE Joint Genome Institute (JGI-PGF)"/>
            <person name="Walter F."/>
            <person name="Albersmeier A."/>
            <person name="Kalinowski J."/>
            <person name="Ruckert C."/>
        </authorList>
    </citation>
    <scope>NUCLEOTIDE SEQUENCE</scope>
    <source>
        <strain evidence="7">JCM 4122</strain>
    </source>
</reference>
<organism evidence="7 8">
    <name type="scientific">Streptomyces filamentosus</name>
    <name type="common">Streptomyces roseosporus</name>
    <dbReference type="NCBI Taxonomy" id="67294"/>
    <lineage>
        <taxon>Bacteria</taxon>
        <taxon>Bacillati</taxon>
        <taxon>Actinomycetota</taxon>
        <taxon>Actinomycetes</taxon>
        <taxon>Kitasatosporales</taxon>
        <taxon>Streptomycetaceae</taxon>
        <taxon>Streptomyces</taxon>
    </lineage>
</organism>
<dbReference type="AlphaFoldDB" id="A0A919EPB2"/>
<dbReference type="GO" id="GO:0016874">
    <property type="term" value="F:ligase activity"/>
    <property type="evidence" value="ECO:0007669"/>
    <property type="project" value="UniProtKB-KW"/>
</dbReference>
<keyword evidence="3 4" id="KW-0067">ATP-binding</keyword>
<dbReference type="Pfam" id="PF18603">
    <property type="entry name" value="LAL_C2"/>
    <property type="match status" value="1"/>
</dbReference>
<proteinExistence type="predicted"/>
<comment type="caution">
    <text evidence="7">The sequence shown here is derived from an EMBL/GenBank/DDBJ whole genome shotgun (WGS) entry which is preliminary data.</text>
</comment>
<dbReference type="Gene3D" id="3.30.470.20">
    <property type="entry name" value="ATP-grasp fold, B domain"/>
    <property type="match status" value="1"/>
</dbReference>
<evidence type="ECO:0000256" key="2">
    <source>
        <dbReference type="ARBA" id="ARBA00022741"/>
    </source>
</evidence>
<evidence type="ECO:0000313" key="8">
    <source>
        <dbReference type="Proteomes" id="UP000632849"/>
    </source>
</evidence>
<accession>A0A919EPB2</accession>
<evidence type="ECO:0000256" key="5">
    <source>
        <dbReference type="SAM" id="MobiDB-lite"/>
    </source>
</evidence>
<dbReference type="InterPro" id="IPR040570">
    <property type="entry name" value="LAL_C2"/>
</dbReference>
<dbReference type="EMBL" id="BNBE01000002">
    <property type="protein sequence ID" value="GHG04815.1"/>
    <property type="molecule type" value="Genomic_DNA"/>
</dbReference>
<dbReference type="Gene3D" id="3.30.1490.20">
    <property type="entry name" value="ATP-grasp fold, A domain"/>
    <property type="match status" value="1"/>
</dbReference>
<dbReference type="InterPro" id="IPR013815">
    <property type="entry name" value="ATP_grasp_subdomain_1"/>
</dbReference>
<dbReference type="InterPro" id="IPR052032">
    <property type="entry name" value="ATP-dep_AA_Ligase"/>
</dbReference>
<dbReference type="Pfam" id="PF18130">
    <property type="entry name" value="ATPgrasp_N"/>
    <property type="match status" value="1"/>
</dbReference>
<reference evidence="7" key="2">
    <citation type="submission" date="2020-09" db="EMBL/GenBank/DDBJ databases">
        <authorList>
            <person name="Sun Q."/>
            <person name="Ohkuma M."/>
        </authorList>
    </citation>
    <scope>NUCLEOTIDE SEQUENCE</scope>
    <source>
        <strain evidence="7">JCM 4122</strain>
    </source>
</reference>
<dbReference type="SUPFAM" id="SSF56059">
    <property type="entry name" value="Glutathione synthetase ATP-binding domain-like"/>
    <property type="match status" value="1"/>
</dbReference>
<keyword evidence="8" id="KW-1185">Reference proteome</keyword>
<feature type="region of interest" description="Disordered" evidence="5">
    <location>
        <begin position="411"/>
        <end position="432"/>
    </location>
</feature>
<keyword evidence="2 4" id="KW-0547">Nucleotide-binding</keyword>
<evidence type="ECO:0000256" key="1">
    <source>
        <dbReference type="ARBA" id="ARBA00022598"/>
    </source>
</evidence>
<dbReference type="PANTHER" id="PTHR43585:SF2">
    <property type="entry name" value="ATP-GRASP ENZYME FSQD"/>
    <property type="match status" value="1"/>
</dbReference>
<dbReference type="RefSeq" id="WP_190042387.1">
    <property type="nucleotide sequence ID" value="NZ_BNBE01000002.1"/>
</dbReference>